<protein>
    <submittedName>
        <fullName evidence="2">Uncharacterized protein</fullName>
    </submittedName>
</protein>
<evidence type="ECO:0000256" key="1">
    <source>
        <dbReference type="SAM" id="Phobius"/>
    </source>
</evidence>
<evidence type="ECO:0000313" key="3">
    <source>
        <dbReference type="Proteomes" id="UP001223144"/>
    </source>
</evidence>
<keyword evidence="3" id="KW-1185">Reference proteome</keyword>
<proteinExistence type="predicted"/>
<keyword evidence="1" id="KW-0472">Membrane</keyword>
<evidence type="ECO:0000313" key="2">
    <source>
        <dbReference type="EMBL" id="MDH2388483.1"/>
    </source>
</evidence>
<dbReference type="Proteomes" id="UP001223144">
    <property type="component" value="Unassembled WGS sequence"/>
</dbReference>
<organism evidence="2 3">
    <name type="scientific">Streptomyces chengmaiensis</name>
    <dbReference type="NCBI Taxonomy" id="3040919"/>
    <lineage>
        <taxon>Bacteria</taxon>
        <taxon>Bacillati</taxon>
        <taxon>Actinomycetota</taxon>
        <taxon>Actinomycetes</taxon>
        <taxon>Kitasatosporales</taxon>
        <taxon>Streptomycetaceae</taxon>
        <taxon>Streptomyces</taxon>
    </lineage>
</organism>
<comment type="caution">
    <text evidence="2">The sequence shown here is derived from an EMBL/GenBank/DDBJ whole genome shotgun (WGS) entry which is preliminary data.</text>
</comment>
<gene>
    <name evidence="2" type="ORF">QCN29_06730</name>
</gene>
<sequence length="51" mass="5431">MSDWPRSSGRLPEEEHHTPRWVRVSAAIAVVLVVAFLAVHLAGGGMVGHGS</sequence>
<keyword evidence="1" id="KW-1133">Transmembrane helix</keyword>
<accession>A0ABT6HIA1</accession>
<name>A0ABT6HIA1_9ACTN</name>
<dbReference type="EMBL" id="JARWBG010000005">
    <property type="protein sequence ID" value="MDH2388483.1"/>
    <property type="molecule type" value="Genomic_DNA"/>
</dbReference>
<dbReference type="RefSeq" id="WP_240137634.1">
    <property type="nucleotide sequence ID" value="NZ_JARWBG010000005.1"/>
</dbReference>
<feature type="transmembrane region" description="Helical" evidence="1">
    <location>
        <begin position="21"/>
        <end position="42"/>
    </location>
</feature>
<keyword evidence="1" id="KW-0812">Transmembrane</keyword>
<reference evidence="2 3" key="1">
    <citation type="submission" date="2023-04" db="EMBL/GenBank/DDBJ databases">
        <title>Streptomyces chengmaiensis sp. nov. isolated from the stem of mangrove plant in Hainan.</title>
        <authorList>
            <person name="Huang X."/>
            <person name="Zhou S."/>
            <person name="Chu X."/>
            <person name="Xie Y."/>
            <person name="Lin Y."/>
        </authorList>
    </citation>
    <scope>NUCLEOTIDE SEQUENCE [LARGE SCALE GENOMIC DNA]</scope>
    <source>
        <strain evidence="2 3">HNM0663</strain>
    </source>
</reference>